<sequence>MRYSLGLPEAAGRRYWLVETASLPEHEVLRRFYEAVESPAFRWLYEGTTHDALKDAGPILLDVTEAPAFLAEWLDAWGDLASVVIDAPLPIGEMQAHLAGFVTARLEPEGEGLLRFHEPMVLHLLLGEGLLSRAYRSAMLGSGSRWHWPICRCHDGWLFESAASGQAEVGSAPLPVTLTAETVGRLSGLQQLTRLMPVLAEALDRHALHGDDDSISTLWRELEHYWHGVIAQRLPVRKAVQALAEAERDAASLHEFRARMQRLASTE</sequence>
<dbReference type="EMBL" id="FNNI01000015">
    <property type="protein sequence ID" value="SDY19622.1"/>
    <property type="molecule type" value="Genomic_DNA"/>
</dbReference>
<protein>
    <recommendedName>
        <fullName evidence="1">DUF4123 domain-containing protein</fullName>
    </recommendedName>
</protein>
<dbReference type="Proteomes" id="UP000198500">
    <property type="component" value="Unassembled WGS sequence"/>
</dbReference>
<dbReference type="Pfam" id="PF13503">
    <property type="entry name" value="DUF4123"/>
    <property type="match status" value="1"/>
</dbReference>
<keyword evidence="3" id="KW-1185">Reference proteome</keyword>
<dbReference type="OrthoDB" id="6158843at2"/>
<evidence type="ECO:0000259" key="1">
    <source>
        <dbReference type="Pfam" id="PF13503"/>
    </source>
</evidence>
<dbReference type="STRING" id="574349.SAMN05443545_1152"/>
<organism evidence="2 3">
    <name type="scientific">Aidingimonas halophila</name>
    <dbReference type="NCBI Taxonomy" id="574349"/>
    <lineage>
        <taxon>Bacteria</taxon>
        <taxon>Pseudomonadati</taxon>
        <taxon>Pseudomonadota</taxon>
        <taxon>Gammaproteobacteria</taxon>
        <taxon>Oceanospirillales</taxon>
        <taxon>Halomonadaceae</taxon>
        <taxon>Aidingimonas</taxon>
    </lineage>
</organism>
<dbReference type="InterPro" id="IPR025391">
    <property type="entry name" value="DUF4123"/>
</dbReference>
<gene>
    <name evidence="2" type="ORF">SAMN05443545_1152</name>
</gene>
<proteinExistence type="predicted"/>
<evidence type="ECO:0000313" key="2">
    <source>
        <dbReference type="EMBL" id="SDY19622.1"/>
    </source>
</evidence>
<reference evidence="2 3" key="1">
    <citation type="submission" date="2016-10" db="EMBL/GenBank/DDBJ databases">
        <authorList>
            <person name="de Groot N.N."/>
        </authorList>
    </citation>
    <scope>NUCLEOTIDE SEQUENCE [LARGE SCALE GENOMIC DNA]</scope>
    <source>
        <strain evidence="2 3">DSM 19219</strain>
    </source>
</reference>
<dbReference type="AlphaFoldDB" id="A0A1H3HW65"/>
<feature type="domain" description="DUF4123" evidence="1">
    <location>
        <begin position="15"/>
        <end position="126"/>
    </location>
</feature>
<accession>A0A1H3HW65</accession>
<evidence type="ECO:0000313" key="3">
    <source>
        <dbReference type="Proteomes" id="UP000198500"/>
    </source>
</evidence>
<dbReference type="RefSeq" id="WP_092572442.1">
    <property type="nucleotide sequence ID" value="NZ_BMXH01000021.1"/>
</dbReference>
<name>A0A1H3HW65_9GAMM</name>